<gene>
    <name evidence="17" type="primary">ribK</name>
    <name evidence="20" type="ORF">MsAc7_08930</name>
</gene>
<evidence type="ECO:0000256" key="13">
    <source>
        <dbReference type="ARBA" id="ARBA00029789"/>
    </source>
</evidence>
<dbReference type="SUPFAM" id="SSF82114">
    <property type="entry name" value="Riboflavin kinase-like"/>
    <property type="match status" value="1"/>
</dbReference>
<keyword evidence="10 17" id="KW-0547">Nucleotide-binding</keyword>
<dbReference type="Gene3D" id="2.40.30.30">
    <property type="entry name" value="Riboflavin kinase-like"/>
    <property type="match status" value="1"/>
</dbReference>
<dbReference type="Pfam" id="PF01982">
    <property type="entry name" value="CTP-dep_RFKase"/>
    <property type="match status" value="1"/>
</dbReference>
<evidence type="ECO:0000256" key="2">
    <source>
        <dbReference type="ARBA" id="ARBA00005219"/>
    </source>
</evidence>
<dbReference type="Pfam" id="PF01022">
    <property type="entry name" value="HTH_5"/>
    <property type="match status" value="1"/>
</dbReference>
<keyword evidence="11 17" id="KW-0418">Kinase</keyword>
<dbReference type="GO" id="GO:0000287">
    <property type="term" value="F:magnesium ion binding"/>
    <property type="evidence" value="ECO:0007669"/>
    <property type="project" value="UniProtKB-UniRule"/>
</dbReference>
<dbReference type="PANTHER" id="PTHR40706:SF1">
    <property type="entry name" value="RIBOFLAVIN KINASE"/>
    <property type="match status" value="1"/>
</dbReference>
<dbReference type="NCBIfam" id="NF010762">
    <property type="entry name" value="PRK14165.1"/>
    <property type="match status" value="1"/>
</dbReference>
<reference evidence="20 21" key="1">
    <citation type="submission" date="2023-07" db="EMBL/GenBank/DDBJ databases">
        <title>Closed genoem sequence of Methanosarcinaceae archaeon Ac7.</title>
        <authorList>
            <person name="Poehlein A."/>
            <person name="Protasov E."/>
            <person name="Platt K."/>
            <person name="Reeh H."/>
            <person name="Daniel R."/>
            <person name="Brune A."/>
        </authorList>
    </citation>
    <scope>NUCLEOTIDE SEQUENCE [LARGE SCALE GENOMIC DNA]</scope>
    <source>
        <strain evidence="20 21">Ac7</strain>
    </source>
</reference>
<dbReference type="GO" id="GO:0008531">
    <property type="term" value="F:riboflavin kinase activity"/>
    <property type="evidence" value="ECO:0007669"/>
    <property type="project" value="InterPro"/>
</dbReference>
<evidence type="ECO:0000256" key="7">
    <source>
        <dbReference type="ARBA" id="ARBA00022643"/>
    </source>
</evidence>
<evidence type="ECO:0000256" key="10">
    <source>
        <dbReference type="ARBA" id="ARBA00022741"/>
    </source>
</evidence>
<feature type="binding site" evidence="17">
    <location>
        <position position="127"/>
    </location>
    <ligand>
        <name>Mg(2+)</name>
        <dbReference type="ChEBI" id="CHEBI:18420"/>
    </ligand>
</feature>
<comment type="cofactor">
    <cofactor evidence="17">
        <name>Mg(2+)</name>
        <dbReference type="ChEBI" id="CHEBI:18420"/>
    </cofactor>
    <text evidence="17">Binds 1 Mg(2+) ion per subunit.</text>
</comment>
<dbReference type="InterPro" id="IPR011991">
    <property type="entry name" value="ArsR-like_HTH"/>
</dbReference>
<dbReference type="CDD" id="cd00090">
    <property type="entry name" value="HTH_ARSR"/>
    <property type="match status" value="1"/>
</dbReference>
<dbReference type="SUPFAM" id="SSF46785">
    <property type="entry name" value="Winged helix' DNA-binding domain"/>
    <property type="match status" value="1"/>
</dbReference>
<dbReference type="GO" id="GO:0000166">
    <property type="term" value="F:nucleotide binding"/>
    <property type="evidence" value="ECO:0007669"/>
    <property type="project" value="UniProtKB-UniRule"/>
</dbReference>
<feature type="binding site" evidence="17">
    <location>
        <begin position="98"/>
        <end position="103"/>
    </location>
    <ligand>
        <name>CDP</name>
        <dbReference type="ChEBI" id="CHEBI:58069"/>
    </ligand>
</feature>
<dbReference type="InterPro" id="IPR023470">
    <property type="entry name" value="Riboflavin_kinase_archaeal"/>
</dbReference>
<evidence type="ECO:0000256" key="8">
    <source>
        <dbReference type="ARBA" id="ARBA00022679"/>
    </source>
</evidence>
<name>A0AA97A3V3_9EURY</name>
<dbReference type="AlphaFoldDB" id="A0AA97A3V3"/>
<dbReference type="InterPro" id="IPR001845">
    <property type="entry name" value="HTH_ArsR_DNA-bd_dom"/>
</dbReference>
<keyword evidence="7 17" id="KW-0288">FMN</keyword>
<evidence type="ECO:0000256" key="9">
    <source>
        <dbReference type="ARBA" id="ARBA00022723"/>
    </source>
</evidence>
<dbReference type="HAMAP" id="MF_01285">
    <property type="entry name" value="Riboflavin_kinase"/>
    <property type="match status" value="1"/>
</dbReference>
<evidence type="ECO:0000256" key="16">
    <source>
        <dbReference type="ARBA" id="ARBA00047857"/>
    </source>
</evidence>
<dbReference type="RefSeq" id="WP_338103374.1">
    <property type="nucleotide sequence ID" value="NZ_CP131060.1"/>
</dbReference>
<feature type="binding site" evidence="17">
    <location>
        <position position="192"/>
    </location>
    <ligand>
        <name>FMN</name>
        <dbReference type="ChEBI" id="CHEBI:58210"/>
    </ligand>
</feature>
<dbReference type="GeneID" id="89230004"/>
<keyword evidence="21" id="KW-1185">Reference proteome</keyword>
<feature type="binding site" evidence="17">
    <location>
        <begin position="197"/>
        <end position="200"/>
    </location>
    <ligand>
        <name>CDP</name>
        <dbReference type="ChEBI" id="CHEBI:58069"/>
    </ligand>
</feature>
<keyword evidence="8 17" id="KW-0808">Transferase</keyword>
<evidence type="ECO:0000256" key="11">
    <source>
        <dbReference type="ARBA" id="ARBA00022777"/>
    </source>
</evidence>
<evidence type="ECO:0000313" key="20">
    <source>
        <dbReference type="EMBL" id="WNY25343.1"/>
    </source>
</evidence>
<evidence type="ECO:0000256" key="5">
    <source>
        <dbReference type="ARBA" id="ARBA00017394"/>
    </source>
</evidence>
<dbReference type="GO" id="GO:0009231">
    <property type="term" value="P:riboflavin biosynthetic process"/>
    <property type="evidence" value="ECO:0007669"/>
    <property type="project" value="InterPro"/>
</dbReference>
<dbReference type="InterPro" id="IPR023465">
    <property type="entry name" value="Riboflavin_kinase_dom_sf"/>
</dbReference>
<dbReference type="GO" id="GO:0003700">
    <property type="term" value="F:DNA-binding transcription factor activity"/>
    <property type="evidence" value="ECO:0007669"/>
    <property type="project" value="InterPro"/>
</dbReference>
<evidence type="ECO:0000256" key="15">
    <source>
        <dbReference type="ARBA" id="ARBA00033116"/>
    </source>
</evidence>
<dbReference type="EMBL" id="CP131060">
    <property type="protein sequence ID" value="WNY25343.1"/>
    <property type="molecule type" value="Genomic_DNA"/>
</dbReference>
<dbReference type="GO" id="GO:0009398">
    <property type="term" value="P:FMN biosynthetic process"/>
    <property type="evidence" value="ECO:0007669"/>
    <property type="project" value="UniProtKB-UniRule"/>
</dbReference>
<evidence type="ECO:0000259" key="18">
    <source>
        <dbReference type="Pfam" id="PF01022"/>
    </source>
</evidence>
<dbReference type="Proteomes" id="UP001303587">
    <property type="component" value="Chromosome"/>
</dbReference>
<sequence length="221" mass="25025">MDQIKYLKTLALLGCDKKFVKISAKDLEKEIDASDKTVSRHLKLLEEEGLIDREMTGTGQNIMIRPSGMKLLSHEFADYKKIFGADEELELDGTVVSGIGEGKYYISISGYMKQFEEKLCFRPYPGTLNVRVREYSLALRRKLTEMPFIKINGFSEGGRTFGNGYCYPAEIQGVICAIIVPERTHYQEDLLEIIAPTNLREKLQLKDGDDVSVIVGRPTCR</sequence>
<evidence type="ECO:0000259" key="19">
    <source>
        <dbReference type="Pfam" id="PF01982"/>
    </source>
</evidence>
<organism evidence="20 21">
    <name type="scientific">Methanolapillus millepedarum</name>
    <dbReference type="NCBI Taxonomy" id="3028296"/>
    <lineage>
        <taxon>Archaea</taxon>
        <taxon>Methanobacteriati</taxon>
        <taxon>Methanobacteriota</taxon>
        <taxon>Stenosarchaea group</taxon>
        <taxon>Methanomicrobia</taxon>
        <taxon>Methanosarcinales</taxon>
        <taxon>Methanosarcinaceae</taxon>
        <taxon>Methanolapillus</taxon>
    </lineage>
</organism>
<evidence type="ECO:0000256" key="17">
    <source>
        <dbReference type="HAMAP-Rule" id="MF_01285"/>
    </source>
</evidence>
<evidence type="ECO:0000256" key="4">
    <source>
        <dbReference type="ARBA" id="ARBA00011987"/>
    </source>
</evidence>
<dbReference type="Gene3D" id="1.10.10.10">
    <property type="entry name" value="Winged helix-like DNA-binding domain superfamily/Winged helix DNA-binding domain"/>
    <property type="match status" value="1"/>
</dbReference>
<comment type="caution">
    <text evidence="17">Lacks conserved residue(s) required for the propagation of feature annotation.</text>
</comment>
<comment type="pathway">
    <text evidence="2 17">Cofactor biosynthesis; FMN biosynthesis; FMN from riboflavin (CTP route): step 1/1.</text>
</comment>
<dbReference type="PANTHER" id="PTHR40706">
    <property type="entry name" value="RIBOFLAVIN KINASE"/>
    <property type="match status" value="1"/>
</dbReference>
<keyword evidence="6 17" id="KW-0285">Flavoprotein</keyword>
<dbReference type="InterPro" id="IPR039063">
    <property type="entry name" value="RibK_CTP-dep"/>
</dbReference>
<protein>
    <recommendedName>
        <fullName evidence="5 17">Riboflavin kinase</fullName>
        <shortName evidence="17">RFK</shortName>
        <ecNumber evidence="4 17">2.7.1.161</ecNumber>
    </recommendedName>
    <alternativeName>
        <fullName evidence="14 17">CTP-dependent riboflavin kinase</fullName>
    </alternativeName>
    <alternativeName>
        <fullName evidence="15 17">CTP:riboflavin 5'-phosphotransferase</fullName>
    </alternativeName>
    <alternativeName>
        <fullName evidence="13 17">Flavokinase</fullName>
    </alternativeName>
</protein>
<dbReference type="EC" id="2.7.1.161" evidence="4 17"/>
<evidence type="ECO:0000256" key="14">
    <source>
        <dbReference type="ARBA" id="ARBA00030544"/>
    </source>
</evidence>
<evidence type="ECO:0000256" key="1">
    <source>
        <dbReference type="ARBA" id="ARBA00003072"/>
    </source>
</evidence>
<evidence type="ECO:0000313" key="21">
    <source>
        <dbReference type="Proteomes" id="UP001303587"/>
    </source>
</evidence>
<evidence type="ECO:0000256" key="3">
    <source>
        <dbReference type="ARBA" id="ARBA00006428"/>
    </source>
</evidence>
<feature type="domain" description="HTH arsR-type" evidence="18">
    <location>
        <begin position="24"/>
        <end position="52"/>
    </location>
</feature>
<feature type="binding site" evidence="17">
    <location>
        <position position="184"/>
    </location>
    <ligand>
        <name>FMN</name>
        <dbReference type="ChEBI" id="CHEBI:58210"/>
    </ligand>
</feature>
<keyword evidence="12 17" id="KW-0460">Magnesium</keyword>
<feature type="domain" description="Riboflavin kinase" evidence="19">
    <location>
        <begin position="95"/>
        <end position="214"/>
    </location>
</feature>
<evidence type="ECO:0000256" key="6">
    <source>
        <dbReference type="ARBA" id="ARBA00022630"/>
    </source>
</evidence>
<comment type="similarity">
    <text evidence="3 17">Belongs to the archaeal riboflavin kinase family.</text>
</comment>
<keyword evidence="9 17" id="KW-0479">Metal-binding</keyword>
<dbReference type="InterPro" id="IPR036390">
    <property type="entry name" value="WH_DNA-bd_sf"/>
</dbReference>
<accession>A0AA97A3V3</accession>
<dbReference type="InterPro" id="IPR036388">
    <property type="entry name" value="WH-like_DNA-bd_sf"/>
</dbReference>
<feature type="binding site" evidence="17">
    <location>
        <position position="129"/>
    </location>
    <ligand>
        <name>Mg(2+)</name>
        <dbReference type="ChEBI" id="CHEBI:18420"/>
    </ligand>
</feature>
<dbReference type="InterPro" id="IPR023602">
    <property type="entry name" value="Riboflavin_kinase_CTP-dep"/>
</dbReference>
<proteinExistence type="inferred from homology"/>
<comment type="catalytic activity">
    <reaction evidence="16 17">
        <text>riboflavin + CTP = CDP + FMN + H(+)</text>
        <dbReference type="Rhea" id="RHEA:25021"/>
        <dbReference type="ChEBI" id="CHEBI:15378"/>
        <dbReference type="ChEBI" id="CHEBI:37563"/>
        <dbReference type="ChEBI" id="CHEBI:57986"/>
        <dbReference type="ChEBI" id="CHEBI:58069"/>
        <dbReference type="ChEBI" id="CHEBI:58210"/>
        <dbReference type="EC" id="2.7.1.161"/>
    </reaction>
</comment>
<comment type="function">
    <text evidence="1 17">Catalyzes the CTP-dependent phosphorylation of riboflavin (vitamin B2) to form flavin mononucleotide (FMN).</text>
</comment>
<evidence type="ECO:0000256" key="12">
    <source>
        <dbReference type="ARBA" id="ARBA00022842"/>
    </source>
</evidence>